<feature type="transmembrane region" description="Helical" evidence="1">
    <location>
        <begin position="502"/>
        <end position="528"/>
    </location>
</feature>
<sequence>MGTFDDEFGDLSRYKILSFEEVTQGFEGNKNPLQGLANISKNNIDYKEDQYINLNKLLDDIKISNNVGNGSPMQYTFNGYFQDTAQTYIMNGETHIDVSAKIGLKNGIITTSQKFSRDRPYMEVYFDEEHRLTYSLTFLYTDTRQTAIELKTHAFAYYKNLLLYIGYGNVETERDASSFFIREFTDFLKQSESAEDLYKVYGDLPESFIKHIFLSTETVANHLKILAKEDDTGWFSWTKDTSSLFIKVVAMFRNFKETGDFFWKNPKFITEIYDNLDGTTEIFGMRFLNRRIFASMLNHYAKSTSNAKAIITKNALFRGKEYFVETNITELNDTLNTIKGILSFDWDFDYKNSIFLQQKRTVTKVIEQQETDEFGKGGVMTEETKTEAEAIDPGYLYHPMHLVHYMDRDIEGGKAQMVTALFIKAIADEKEWEEVMRDIRIGADIIAIIAGILTMGLTGEVSAIAIADMTLASIDLSLMNEDVKKWLSQSPEGKWFVDNWDIIYGLVGAGMLSVVLIDGILTHGPALLEKLKNLKNVKGNFRIFTEQLEKLITELDAYQARQAAKVAANEIEEVVIQGEKYSLWKKVLNLASSPEKYVEKVVQDLAAKGLSVKKVAEEGLYEVIYNGKPLFSGKDFEVGRFLKQAHFKNIKSAEEFANKIALNIFREKITHSANLKYKGIVYEVTKNGGVLKWKFADELSKFPNRADLSEYGIIEYNFRIPDKLLKEPYKGFGQKFLDDSFEIYGKEIKGAKADWNEYESYPGGSSLGYKQFWKAFNELENENEALKTTTFYKTMSKRGISVINDDSVYLNKWENSVEVIIYSKNFNK</sequence>
<evidence type="ECO:0000313" key="3">
    <source>
        <dbReference type="Proteomes" id="UP000196355"/>
    </source>
</evidence>
<organism evidence="2 3">
    <name type="scientific">Chryseobacterium mucoviscidosis</name>
    <dbReference type="NCBI Taxonomy" id="1945581"/>
    <lineage>
        <taxon>Bacteria</taxon>
        <taxon>Pseudomonadati</taxon>
        <taxon>Bacteroidota</taxon>
        <taxon>Flavobacteriia</taxon>
        <taxon>Flavobacteriales</taxon>
        <taxon>Weeksellaceae</taxon>
        <taxon>Chryseobacterium group</taxon>
        <taxon>Chryseobacterium</taxon>
    </lineage>
</organism>
<feature type="transmembrane region" description="Helical" evidence="1">
    <location>
        <begin position="445"/>
        <end position="467"/>
    </location>
</feature>
<evidence type="ECO:0000256" key="1">
    <source>
        <dbReference type="SAM" id="Phobius"/>
    </source>
</evidence>
<accession>A0A202BTD0</accession>
<keyword evidence="1" id="KW-0812">Transmembrane</keyword>
<dbReference type="AlphaFoldDB" id="A0A202BTD0"/>
<reference evidence="3" key="1">
    <citation type="submission" date="2017-02" db="EMBL/GenBank/DDBJ databases">
        <authorList>
            <person name="Tetz G."/>
            <person name="Tetz V."/>
        </authorList>
    </citation>
    <scope>NUCLEOTIDE SEQUENCE [LARGE SCALE GENOMIC DNA]</scope>
    <source>
        <strain evidence="3">VT16-26</strain>
    </source>
</reference>
<protein>
    <submittedName>
        <fullName evidence="2">Uncharacterized protein</fullName>
    </submittedName>
</protein>
<dbReference type="EMBL" id="MVAG01000147">
    <property type="protein sequence ID" value="OVE54753.1"/>
    <property type="molecule type" value="Genomic_DNA"/>
</dbReference>
<comment type="caution">
    <text evidence="2">The sequence shown here is derived from an EMBL/GenBank/DDBJ whole genome shotgun (WGS) entry which is preliminary data.</text>
</comment>
<dbReference type="Proteomes" id="UP000196355">
    <property type="component" value="Unassembled WGS sequence"/>
</dbReference>
<keyword evidence="1" id="KW-0472">Membrane</keyword>
<evidence type="ECO:0000313" key="2">
    <source>
        <dbReference type="EMBL" id="OVE54753.1"/>
    </source>
</evidence>
<name>A0A202BTD0_9FLAO</name>
<dbReference type="RefSeq" id="WP_087711825.1">
    <property type="nucleotide sequence ID" value="NZ_MVAG01000147.1"/>
</dbReference>
<keyword evidence="1" id="KW-1133">Transmembrane helix</keyword>
<proteinExistence type="predicted"/>
<gene>
    <name evidence="2" type="ORF">B0E34_18190</name>
</gene>
<keyword evidence="3" id="KW-1185">Reference proteome</keyword>